<dbReference type="EMBL" id="PQWO01000033">
    <property type="protein sequence ID" value="PZD70559.1"/>
    <property type="molecule type" value="Genomic_DNA"/>
</dbReference>
<keyword evidence="3 11" id="KW-0808">Transferase</keyword>
<dbReference type="Gene3D" id="1.25.40.10">
    <property type="entry name" value="Tetratricopeptide repeat domain"/>
    <property type="match status" value="2"/>
</dbReference>
<dbReference type="AlphaFoldDB" id="A0A2W1J800"/>
<feature type="domain" description="Protein kinase" evidence="10">
    <location>
        <begin position="42"/>
        <end position="302"/>
    </location>
</feature>
<evidence type="ECO:0000256" key="3">
    <source>
        <dbReference type="ARBA" id="ARBA00022679"/>
    </source>
</evidence>
<evidence type="ECO:0000256" key="9">
    <source>
        <dbReference type="PROSITE-ProRule" id="PRU00339"/>
    </source>
</evidence>
<comment type="catalytic activity">
    <reaction evidence="8">
        <text>L-seryl-[protein] + ATP = O-phospho-L-seryl-[protein] + ADP + H(+)</text>
        <dbReference type="Rhea" id="RHEA:17989"/>
        <dbReference type="Rhea" id="RHEA-COMP:9863"/>
        <dbReference type="Rhea" id="RHEA-COMP:11604"/>
        <dbReference type="ChEBI" id="CHEBI:15378"/>
        <dbReference type="ChEBI" id="CHEBI:29999"/>
        <dbReference type="ChEBI" id="CHEBI:30616"/>
        <dbReference type="ChEBI" id="CHEBI:83421"/>
        <dbReference type="ChEBI" id="CHEBI:456216"/>
        <dbReference type="EC" id="2.7.11.1"/>
    </reaction>
</comment>
<dbReference type="SMART" id="SM00028">
    <property type="entry name" value="TPR"/>
    <property type="match status" value="4"/>
</dbReference>
<comment type="caution">
    <text evidence="11">The sequence shown here is derived from an EMBL/GenBank/DDBJ whole genome shotgun (WGS) entry which is preliminary data.</text>
</comment>
<dbReference type="GO" id="GO:0005524">
    <property type="term" value="F:ATP binding"/>
    <property type="evidence" value="ECO:0007669"/>
    <property type="project" value="UniProtKB-KW"/>
</dbReference>
<evidence type="ECO:0000256" key="1">
    <source>
        <dbReference type="ARBA" id="ARBA00012513"/>
    </source>
</evidence>
<dbReference type="InterPro" id="IPR000719">
    <property type="entry name" value="Prot_kinase_dom"/>
</dbReference>
<dbReference type="EC" id="2.7.11.1" evidence="1"/>
<reference evidence="11 12" key="1">
    <citation type="journal article" date="2018" name="Sci. Rep.">
        <title>A novel species of the marine cyanobacterium Acaryochloris with a unique pigment content and lifestyle.</title>
        <authorList>
            <person name="Partensky F."/>
            <person name="Six C."/>
            <person name="Ratin M."/>
            <person name="Garczarek L."/>
            <person name="Vaulot D."/>
            <person name="Probert I."/>
            <person name="Calteau A."/>
            <person name="Gourvil P."/>
            <person name="Marie D."/>
            <person name="Grebert T."/>
            <person name="Bouchier C."/>
            <person name="Le Panse S."/>
            <person name="Gachenot M."/>
            <person name="Rodriguez F."/>
            <person name="Garrido J.L."/>
        </authorList>
    </citation>
    <scope>NUCLEOTIDE SEQUENCE [LARGE SCALE GENOMIC DNA]</scope>
    <source>
        <strain evidence="11 12">RCC1774</strain>
    </source>
</reference>
<dbReference type="RefSeq" id="WP_110988884.1">
    <property type="nucleotide sequence ID" value="NZ_CAWNWM010000033.1"/>
</dbReference>
<dbReference type="InterPro" id="IPR011009">
    <property type="entry name" value="Kinase-like_dom_sf"/>
</dbReference>
<dbReference type="OrthoDB" id="428645at2"/>
<dbReference type="Pfam" id="PF00069">
    <property type="entry name" value="Pkinase"/>
    <property type="match status" value="1"/>
</dbReference>
<keyword evidence="12" id="KW-1185">Reference proteome</keyword>
<evidence type="ECO:0000259" key="10">
    <source>
        <dbReference type="PROSITE" id="PS50011"/>
    </source>
</evidence>
<gene>
    <name evidence="11" type="primary">spkB_20</name>
    <name evidence="11" type="ORF">C1752_10566</name>
</gene>
<keyword evidence="5 11" id="KW-0418">Kinase</keyword>
<dbReference type="InterPro" id="IPR011990">
    <property type="entry name" value="TPR-like_helical_dom_sf"/>
</dbReference>
<dbReference type="InterPro" id="IPR019734">
    <property type="entry name" value="TPR_rpt"/>
</dbReference>
<feature type="repeat" description="TPR" evidence="9">
    <location>
        <begin position="406"/>
        <end position="439"/>
    </location>
</feature>
<evidence type="ECO:0000313" key="12">
    <source>
        <dbReference type="Proteomes" id="UP000248857"/>
    </source>
</evidence>
<organism evidence="11 12">
    <name type="scientific">Acaryochloris thomasi RCC1774</name>
    <dbReference type="NCBI Taxonomy" id="1764569"/>
    <lineage>
        <taxon>Bacteria</taxon>
        <taxon>Bacillati</taxon>
        <taxon>Cyanobacteriota</taxon>
        <taxon>Cyanophyceae</taxon>
        <taxon>Acaryochloridales</taxon>
        <taxon>Acaryochloridaceae</taxon>
        <taxon>Acaryochloris</taxon>
        <taxon>Acaryochloris thomasi</taxon>
    </lineage>
</organism>
<evidence type="ECO:0000256" key="8">
    <source>
        <dbReference type="ARBA" id="ARBA00048679"/>
    </source>
</evidence>
<evidence type="ECO:0000256" key="7">
    <source>
        <dbReference type="ARBA" id="ARBA00047899"/>
    </source>
</evidence>
<comment type="catalytic activity">
    <reaction evidence="7">
        <text>L-threonyl-[protein] + ATP = O-phospho-L-threonyl-[protein] + ADP + H(+)</text>
        <dbReference type="Rhea" id="RHEA:46608"/>
        <dbReference type="Rhea" id="RHEA-COMP:11060"/>
        <dbReference type="Rhea" id="RHEA-COMP:11605"/>
        <dbReference type="ChEBI" id="CHEBI:15378"/>
        <dbReference type="ChEBI" id="CHEBI:30013"/>
        <dbReference type="ChEBI" id="CHEBI:30616"/>
        <dbReference type="ChEBI" id="CHEBI:61977"/>
        <dbReference type="ChEBI" id="CHEBI:456216"/>
        <dbReference type="EC" id="2.7.11.1"/>
    </reaction>
</comment>
<dbReference type="CDD" id="cd14014">
    <property type="entry name" value="STKc_PknB_like"/>
    <property type="match status" value="1"/>
</dbReference>
<accession>A0A2W1J800</accession>
<keyword evidence="9" id="KW-0802">TPR repeat</keyword>
<dbReference type="Gene3D" id="1.10.510.10">
    <property type="entry name" value="Transferase(Phosphotransferase) domain 1"/>
    <property type="match status" value="1"/>
</dbReference>
<evidence type="ECO:0000256" key="6">
    <source>
        <dbReference type="ARBA" id="ARBA00022840"/>
    </source>
</evidence>
<evidence type="ECO:0000256" key="4">
    <source>
        <dbReference type="ARBA" id="ARBA00022741"/>
    </source>
</evidence>
<keyword evidence="4" id="KW-0547">Nucleotide-binding</keyword>
<keyword evidence="2" id="KW-0723">Serine/threonine-protein kinase</keyword>
<dbReference type="InterPro" id="IPR008271">
    <property type="entry name" value="Ser/Thr_kinase_AS"/>
</dbReference>
<dbReference type="SMART" id="SM00220">
    <property type="entry name" value="S_TKc"/>
    <property type="match status" value="1"/>
</dbReference>
<dbReference type="Proteomes" id="UP000248857">
    <property type="component" value="Unassembled WGS sequence"/>
</dbReference>
<dbReference type="GO" id="GO:0106310">
    <property type="term" value="F:protein serine kinase activity"/>
    <property type="evidence" value="ECO:0007669"/>
    <property type="project" value="RHEA"/>
</dbReference>
<evidence type="ECO:0000313" key="11">
    <source>
        <dbReference type="EMBL" id="PZD70559.1"/>
    </source>
</evidence>
<dbReference type="PANTHER" id="PTHR24363">
    <property type="entry name" value="SERINE/THREONINE PROTEIN KINASE"/>
    <property type="match status" value="1"/>
</dbReference>
<sequence length="558" mass="62767">MTNPATCFCVNPSCERRENFFEAEHCQSCGSPLKINSRYKLIASLTELSVPRPTEVFEAQCDSGEIKVVKTLFRDDEPYFSMFEREVSALRSFSHPAIPKLLVSDQFIVNLPGKYKVYGFAMEKIPGETLQKQLDSKRPIPSALGLDYLKQLSTVLHYIHQHKLFHRDIKPSNIILKEDGQLALIDFGGVRSSISHTYLAKVASGDVTRLSSSGYTPPEQESGSAIPQSDIFALGRTVIYLLTGREPFELPIDEKTGQLLWREHAKKLDPRLANLLDRMTALAPGDRPTNTNEVLESTERLLHRPNIEPKLKIKIWMIPVALAIAMASFGLYRAGRRVVAAWHSANAQILEERGELTKARDALENSIKLVHAPDTIEELAEVCTELKDYDCSIKAYRESIRLDPTWERWFELGVFYDLREERKDAALAYASAIALAPNESTEAYNNLSRIEILEGKAKKATELTRIALTHSNSSETESNLQKNLGWALLQQGSLDLSEKALSKSIALNSNNTAAHCLLTQILNTKGKDSSDNGSQCLTLNYDQPEVKKWREDYLRSIR</sequence>
<dbReference type="PROSITE" id="PS00108">
    <property type="entry name" value="PROTEIN_KINASE_ST"/>
    <property type="match status" value="1"/>
</dbReference>
<dbReference type="GO" id="GO:0004674">
    <property type="term" value="F:protein serine/threonine kinase activity"/>
    <property type="evidence" value="ECO:0007669"/>
    <property type="project" value="UniProtKB-KW"/>
</dbReference>
<dbReference type="PANTHER" id="PTHR24363:SF0">
    <property type="entry name" value="SERINE_THREONINE KINASE LIKE DOMAIN CONTAINING 1"/>
    <property type="match status" value="1"/>
</dbReference>
<name>A0A2W1J800_9CYAN</name>
<dbReference type="SUPFAM" id="SSF48452">
    <property type="entry name" value="TPR-like"/>
    <property type="match status" value="1"/>
</dbReference>
<keyword evidence="6" id="KW-0067">ATP-binding</keyword>
<dbReference type="NCBIfam" id="NF045510">
    <property type="entry name" value="4Cys_prefix_kin"/>
    <property type="match status" value="1"/>
</dbReference>
<dbReference type="SUPFAM" id="SSF56112">
    <property type="entry name" value="Protein kinase-like (PK-like)"/>
    <property type="match status" value="1"/>
</dbReference>
<dbReference type="PROSITE" id="PS50011">
    <property type="entry name" value="PROTEIN_KINASE_DOM"/>
    <property type="match status" value="1"/>
</dbReference>
<evidence type="ECO:0000256" key="2">
    <source>
        <dbReference type="ARBA" id="ARBA00022527"/>
    </source>
</evidence>
<protein>
    <recommendedName>
        <fullName evidence="1">non-specific serine/threonine protein kinase</fullName>
        <ecNumber evidence="1">2.7.11.1</ecNumber>
    </recommendedName>
</protein>
<dbReference type="Pfam" id="PF13181">
    <property type="entry name" value="TPR_8"/>
    <property type="match status" value="1"/>
</dbReference>
<proteinExistence type="predicted"/>
<evidence type="ECO:0000256" key="5">
    <source>
        <dbReference type="ARBA" id="ARBA00022777"/>
    </source>
</evidence>
<dbReference type="PROSITE" id="PS50005">
    <property type="entry name" value="TPR"/>
    <property type="match status" value="1"/>
</dbReference>